<dbReference type="Gene3D" id="3.10.180.10">
    <property type="entry name" value="2,3-Dihydroxybiphenyl 1,2-Dioxygenase, domain 1"/>
    <property type="match status" value="1"/>
</dbReference>
<proteinExistence type="predicted"/>
<dbReference type="RefSeq" id="WP_153314884.1">
    <property type="nucleotide sequence ID" value="NZ_WIRN01000051.1"/>
</dbReference>
<dbReference type="SUPFAM" id="SSF54593">
    <property type="entry name" value="Glyoxalase/Bleomycin resistance protein/Dihydroxybiphenyl dioxygenase"/>
    <property type="match status" value="1"/>
</dbReference>
<dbReference type="PROSITE" id="PS51819">
    <property type="entry name" value="VOC"/>
    <property type="match status" value="1"/>
</dbReference>
<protein>
    <submittedName>
        <fullName evidence="2">VOC family protein</fullName>
    </submittedName>
</protein>
<reference evidence="2" key="1">
    <citation type="journal article" date="2013" name="Genome Biol.">
        <title>Comparative genomics of the core and accessory genomes of 48 Sinorhizobium strains comprising five genospecies.</title>
        <authorList>
            <person name="Sugawara M."/>
            <person name="Epstein B."/>
            <person name="Badgley B.D."/>
            <person name="Unno T."/>
            <person name="Xu L."/>
            <person name="Reese J."/>
            <person name="Gyaneshwar P."/>
            <person name="Denny R."/>
            <person name="Mudge J."/>
            <person name="Bharti A.K."/>
            <person name="Farmer A.D."/>
            <person name="May G.D."/>
            <person name="Woodward J.E."/>
            <person name="Medigue C."/>
            <person name="Vallenet D."/>
            <person name="Lajus A."/>
            <person name="Rouy Z."/>
            <person name="Martinez-Vaz B."/>
            <person name="Tiffin P."/>
            <person name="Young N.D."/>
            <person name="Sadowsky M.J."/>
        </authorList>
    </citation>
    <scope>NUCLEOTIDE SEQUENCE</scope>
    <source>
        <strain evidence="2">M30</strain>
    </source>
</reference>
<evidence type="ECO:0000313" key="2">
    <source>
        <dbReference type="EMBL" id="MQW08474.1"/>
    </source>
</evidence>
<dbReference type="Pfam" id="PF13669">
    <property type="entry name" value="Glyoxalase_4"/>
    <property type="match status" value="1"/>
</dbReference>
<dbReference type="InterPro" id="IPR029068">
    <property type="entry name" value="Glyas_Bleomycin-R_OHBP_Dase"/>
</dbReference>
<dbReference type="AlphaFoldDB" id="A0A6A8A0L4"/>
<dbReference type="EMBL" id="WISP01000220">
    <property type="protein sequence ID" value="MQW08474.1"/>
    <property type="molecule type" value="Genomic_DNA"/>
</dbReference>
<dbReference type="InterPro" id="IPR037523">
    <property type="entry name" value="VOC_core"/>
</dbReference>
<evidence type="ECO:0000259" key="1">
    <source>
        <dbReference type="PROSITE" id="PS51819"/>
    </source>
</evidence>
<name>A0A6A8A0L4_RHIML</name>
<gene>
    <name evidence="2" type="ORF">GHK45_33600</name>
</gene>
<feature type="domain" description="VOC" evidence="1">
    <location>
        <begin position="10"/>
        <end position="137"/>
    </location>
</feature>
<accession>A0A6A8A0L4</accession>
<comment type="caution">
    <text evidence="2">The sequence shown here is derived from an EMBL/GenBank/DDBJ whole genome shotgun (WGS) entry which is preliminary data.</text>
</comment>
<organism evidence="2">
    <name type="scientific">Rhizobium meliloti</name>
    <name type="common">Ensifer meliloti</name>
    <name type="synonym">Sinorhizobium meliloti</name>
    <dbReference type="NCBI Taxonomy" id="382"/>
    <lineage>
        <taxon>Bacteria</taxon>
        <taxon>Pseudomonadati</taxon>
        <taxon>Pseudomonadota</taxon>
        <taxon>Alphaproteobacteria</taxon>
        <taxon>Hyphomicrobiales</taxon>
        <taxon>Rhizobiaceae</taxon>
        <taxon>Sinorhizobium/Ensifer group</taxon>
        <taxon>Sinorhizobium</taxon>
    </lineage>
</organism>
<sequence length="155" mass="16571">MAVITFDPRKVFHYGFVVPNMDRALKTWTQQGARLVVPPAIDPAQNVSCALLIYLDSVPIELVAPLRDGPNPVASRLAKGGGLDHVCLFSDSLEDDVAKLEADGAMVVVAPCYGAVFKRRLAFVVTRAGLVVELMTRTTVEGAEGDPLAPLNGRA</sequence>